<protein>
    <recommendedName>
        <fullName evidence="3">ParB/Sulfiredoxin domain-containing protein</fullName>
    </recommendedName>
</protein>
<evidence type="ECO:0008006" key="3">
    <source>
        <dbReference type="Google" id="ProtNLM"/>
    </source>
</evidence>
<reference evidence="1 2" key="1">
    <citation type="submission" date="2017-05" db="EMBL/GenBank/DDBJ databases">
        <authorList>
            <person name="Varghese N."/>
            <person name="Submissions S."/>
        </authorList>
    </citation>
    <scope>NUCLEOTIDE SEQUENCE [LARGE SCALE GENOMIC DNA]</scope>
    <source>
        <strain evidence="1 2">DSM 26001</strain>
    </source>
</reference>
<accession>A0ABY1QT05</accession>
<comment type="caution">
    <text evidence="1">The sequence shown here is derived from an EMBL/GenBank/DDBJ whole genome shotgun (WGS) entry which is preliminary data.</text>
</comment>
<sequence>MDRFQNGHETAAQAAGQQELWILGQPPLKKYLDFVDDLGREGANGIRSDRVNEWRNANDYYELLMRTERNIADAIETFSLPSELDDCAAELAADPRFRHTFESLPTAIKMVELDRLVVCQNHVNRNFVEMLKSRLGQAADIASLFRFCLPLEEYQAPVQIREADSRRYIFRSSSTDFRFHEALMLKPGQISGHESFGQIAGVIGLVVGFSSNFLNAIHDDDSGRLVLNNGYHRACALSELGITHAPCIVQTVTRRDELDLIAKPIVANDPGYFFNSPRPPLLKDFKDPKIRKLCATKKVARTIEVSYEIRDYLVEE</sequence>
<proteinExistence type="predicted"/>
<dbReference type="EMBL" id="FXUL01000033">
    <property type="protein sequence ID" value="SMP79951.1"/>
    <property type="molecule type" value="Genomic_DNA"/>
</dbReference>
<dbReference type="Proteomes" id="UP001158049">
    <property type="component" value="Unassembled WGS sequence"/>
</dbReference>
<keyword evidence="2" id="KW-1185">Reference proteome</keyword>
<gene>
    <name evidence="1" type="ORF">SAMN06295970_13330</name>
</gene>
<organism evidence="1 2">
    <name type="scientific">Noviherbaspirillum suwonense</name>
    <dbReference type="NCBI Taxonomy" id="1224511"/>
    <lineage>
        <taxon>Bacteria</taxon>
        <taxon>Pseudomonadati</taxon>
        <taxon>Pseudomonadota</taxon>
        <taxon>Betaproteobacteria</taxon>
        <taxon>Burkholderiales</taxon>
        <taxon>Oxalobacteraceae</taxon>
        <taxon>Noviherbaspirillum</taxon>
    </lineage>
</organism>
<evidence type="ECO:0000313" key="1">
    <source>
        <dbReference type="EMBL" id="SMP79951.1"/>
    </source>
</evidence>
<evidence type="ECO:0000313" key="2">
    <source>
        <dbReference type="Proteomes" id="UP001158049"/>
    </source>
</evidence>
<name>A0ABY1QT05_9BURK</name>